<comment type="caution">
    <text evidence="2">The sequence shown here is derived from an EMBL/GenBank/DDBJ whole genome shotgun (WGS) entry which is preliminary data.</text>
</comment>
<name>A0A9D2NNR1_9FIRM</name>
<accession>A0A9D2NNR1</accession>
<keyword evidence="1" id="KW-0812">Transmembrane</keyword>
<dbReference type="AlphaFoldDB" id="A0A9D2NNR1"/>
<gene>
    <name evidence="2" type="ORF">H9702_00655</name>
</gene>
<protein>
    <submittedName>
        <fullName evidence="2">Uncharacterized protein</fullName>
    </submittedName>
</protein>
<feature type="transmembrane region" description="Helical" evidence="1">
    <location>
        <begin position="95"/>
        <end position="117"/>
    </location>
</feature>
<evidence type="ECO:0000313" key="2">
    <source>
        <dbReference type="EMBL" id="HJC35627.1"/>
    </source>
</evidence>
<sequence>MDIRTLALEQCPSRFGRRNKNRFLHALDDLFAEQGYEGKNIDKRRLFLTRDRMYAFEKTAKLYIVVPYDTPERLFWHKTKYYPLDGNRSLNSNMLATYVPAVIFYVLILLFITFVVPLFEDPLIQGFINLIVFICTLLLIGLLIKGVGNRRNTNRNSAAIIAAVEFMQSLNKDQKRRIGFVFTDRNRRRCDGAAVLMNYFQEQKKNPDIIELNCIGTGDTLGIGYRMHGKRLAALLNAGKSGMKTRMSDMNGDKCLQTSMYHYEKGVMICCGTPDEKGGLLVSDTQCGKDRVMEEHNLDTVKQLLAKAAERL</sequence>
<evidence type="ECO:0000256" key="1">
    <source>
        <dbReference type="SAM" id="Phobius"/>
    </source>
</evidence>
<reference evidence="2" key="2">
    <citation type="submission" date="2021-04" db="EMBL/GenBank/DDBJ databases">
        <authorList>
            <person name="Gilroy R."/>
        </authorList>
    </citation>
    <scope>NUCLEOTIDE SEQUENCE</scope>
    <source>
        <strain evidence="2">CHK187-11901</strain>
    </source>
</reference>
<feature type="transmembrane region" description="Helical" evidence="1">
    <location>
        <begin position="123"/>
        <end position="144"/>
    </location>
</feature>
<keyword evidence="1" id="KW-1133">Transmembrane helix</keyword>
<evidence type="ECO:0000313" key="3">
    <source>
        <dbReference type="Proteomes" id="UP000823896"/>
    </source>
</evidence>
<dbReference type="Proteomes" id="UP000823896">
    <property type="component" value="Unassembled WGS sequence"/>
</dbReference>
<proteinExistence type="predicted"/>
<keyword evidence="1" id="KW-0472">Membrane</keyword>
<reference evidence="2" key="1">
    <citation type="journal article" date="2021" name="PeerJ">
        <title>Extensive microbial diversity within the chicken gut microbiome revealed by metagenomics and culture.</title>
        <authorList>
            <person name="Gilroy R."/>
            <person name="Ravi A."/>
            <person name="Getino M."/>
            <person name="Pursley I."/>
            <person name="Horton D.L."/>
            <person name="Alikhan N.F."/>
            <person name="Baker D."/>
            <person name="Gharbi K."/>
            <person name="Hall N."/>
            <person name="Watson M."/>
            <person name="Adriaenssens E.M."/>
            <person name="Foster-Nyarko E."/>
            <person name="Jarju S."/>
            <person name="Secka A."/>
            <person name="Antonio M."/>
            <person name="Oren A."/>
            <person name="Chaudhuri R.R."/>
            <person name="La Ragione R."/>
            <person name="Hildebrand F."/>
            <person name="Pallen M.J."/>
        </authorList>
    </citation>
    <scope>NUCLEOTIDE SEQUENCE</scope>
    <source>
        <strain evidence="2">CHK187-11901</strain>
    </source>
</reference>
<dbReference type="EMBL" id="DWWM01000005">
    <property type="protein sequence ID" value="HJC35627.1"/>
    <property type="molecule type" value="Genomic_DNA"/>
</dbReference>
<organism evidence="2 3">
    <name type="scientific">Candidatus Merdibacter merdavium</name>
    <dbReference type="NCBI Taxonomy" id="2838692"/>
    <lineage>
        <taxon>Bacteria</taxon>
        <taxon>Bacillati</taxon>
        <taxon>Bacillota</taxon>
        <taxon>Erysipelotrichia</taxon>
        <taxon>Erysipelotrichales</taxon>
        <taxon>Erysipelotrichaceae</taxon>
        <taxon>Merdibacter</taxon>
    </lineage>
</organism>